<organism evidence="2 3">
    <name type="scientific">Phyllobacterium bourgognense</name>
    <dbReference type="NCBI Taxonomy" id="314236"/>
    <lineage>
        <taxon>Bacteria</taxon>
        <taxon>Pseudomonadati</taxon>
        <taxon>Pseudomonadota</taxon>
        <taxon>Alphaproteobacteria</taxon>
        <taxon>Hyphomicrobiales</taxon>
        <taxon>Phyllobacteriaceae</taxon>
        <taxon>Phyllobacterium</taxon>
    </lineage>
</organism>
<dbReference type="PANTHER" id="PTHR43135:SF3">
    <property type="entry name" value="ALPHA-D-RIBOSE 1-METHYLPHOSPHONATE 5-TRIPHOSPHATE DIPHOSPHATASE"/>
    <property type="match status" value="1"/>
</dbReference>
<reference evidence="2 3" key="1">
    <citation type="submission" date="2018-07" db="EMBL/GenBank/DDBJ databases">
        <title>Genomic Encyclopedia of Type Strains, Phase III (KMG-III): the genomes of soil and plant-associated and newly described type strains.</title>
        <authorList>
            <person name="Whitman W."/>
        </authorList>
    </citation>
    <scope>NUCLEOTIDE SEQUENCE [LARGE SCALE GENOMIC DNA]</scope>
    <source>
        <strain evidence="2 3">31-25a</strain>
    </source>
</reference>
<dbReference type="InterPro" id="IPR032466">
    <property type="entry name" value="Metal_Hydrolase"/>
</dbReference>
<dbReference type="SUPFAM" id="SSF51338">
    <property type="entry name" value="Composite domain of metallo-dependent hydrolases"/>
    <property type="match status" value="1"/>
</dbReference>
<protein>
    <submittedName>
        <fullName evidence="2">Alpha-D-ribose 1-methylphosphonate 5-triphosphate diphosphatase</fullName>
    </submittedName>
</protein>
<dbReference type="Pfam" id="PF01979">
    <property type="entry name" value="Amidohydro_1"/>
    <property type="match status" value="1"/>
</dbReference>
<dbReference type="CDD" id="cd01306">
    <property type="entry name" value="PhnM"/>
    <property type="match status" value="1"/>
</dbReference>
<dbReference type="PANTHER" id="PTHR43135">
    <property type="entry name" value="ALPHA-D-RIBOSE 1-METHYLPHOSPHONATE 5-TRIPHOSPHATE DIPHOSPHATASE"/>
    <property type="match status" value="1"/>
</dbReference>
<dbReference type="GO" id="GO:0019700">
    <property type="term" value="P:organic phosphonate catabolic process"/>
    <property type="evidence" value="ECO:0007669"/>
    <property type="project" value="InterPro"/>
</dbReference>
<dbReference type="InterPro" id="IPR051781">
    <property type="entry name" value="Metallo-dep_Hydrolase"/>
</dbReference>
<dbReference type="NCBIfam" id="NF011990">
    <property type="entry name" value="PRK15446.2-6"/>
    <property type="match status" value="1"/>
</dbReference>
<feature type="domain" description="Amidohydrolase-related" evidence="1">
    <location>
        <begin position="50"/>
        <end position="359"/>
    </location>
</feature>
<dbReference type="InterPro" id="IPR006680">
    <property type="entry name" value="Amidohydro-rel"/>
</dbReference>
<proteinExistence type="predicted"/>
<dbReference type="PIRSF" id="PIRSF038971">
    <property type="entry name" value="PhnM"/>
    <property type="match status" value="1"/>
</dbReference>
<accession>A0A368YHR9</accession>
<dbReference type="Proteomes" id="UP000253324">
    <property type="component" value="Unassembled WGS sequence"/>
</dbReference>
<dbReference type="NCBIfam" id="NF011987">
    <property type="entry name" value="PRK15446.2-3"/>
    <property type="match status" value="1"/>
</dbReference>
<comment type="caution">
    <text evidence="2">The sequence shown here is derived from an EMBL/GenBank/DDBJ whole genome shotgun (WGS) entry which is preliminary data.</text>
</comment>
<name>A0A368YHR9_9HYPH</name>
<dbReference type="GO" id="GO:0016810">
    <property type="term" value="F:hydrolase activity, acting on carbon-nitrogen (but not peptide) bonds"/>
    <property type="evidence" value="ECO:0007669"/>
    <property type="project" value="InterPro"/>
</dbReference>
<gene>
    <name evidence="2" type="ORF">C7476_11637</name>
</gene>
<dbReference type="NCBIfam" id="NF011984">
    <property type="entry name" value="PRK15446.1-5"/>
    <property type="match status" value="1"/>
</dbReference>
<dbReference type="AlphaFoldDB" id="A0A368YHR9"/>
<dbReference type="Gene3D" id="2.30.40.10">
    <property type="entry name" value="Urease, subunit C, domain 1"/>
    <property type="match status" value="2"/>
</dbReference>
<evidence type="ECO:0000313" key="2">
    <source>
        <dbReference type="EMBL" id="RCW79783.1"/>
    </source>
</evidence>
<dbReference type="Gene3D" id="3.20.20.140">
    <property type="entry name" value="Metal-dependent hydrolases"/>
    <property type="match status" value="1"/>
</dbReference>
<dbReference type="InterPro" id="IPR012696">
    <property type="entry name" value="PhnM"/>
</dbReference>
<dbReference type="RefSeq" id="WP_114431949.1">
    <property type="nucleotide sequence ID" value="NZ_QPJM01000016.1"/>
</dbReference>
<evidence type="ECO:0000259" key="1">
    <source>
        <dbReference type="Pfam" id="PF01979"/>
    </source>
</evidence>
<keyword evidence="3" id="KW-1185">Reference proteome</keyword>
<dbReference type="NCBIfam" id="TIGR02318">
    <property type="entry name" value="phosphono_phnM"/>
    <property type="match status" value="1"/>
</dbReference>
<dbReference type="OrthoDB" id="9785413at2"/>
<dbReference type="SUPFAM" id="SSF51556">
    <property type="entry name" value="Metallo-dependent hydrolases"/>
    <property type="match status" value="1"/>
</dbReference>
<dbReference type="EMBL" id="QPJM01000016">
    <property type="protein sequence ID" value="RCW79783.1"/>
    <property type="molecule type" value="Genomic_DNA"/>
</dbReference>
<evidence type="ECO:0000313" key="3">
    <source>
        <dbReference type="Proteomes" id="UP000253324"/>
    </source>
</evidence>
<dbReference type="InterPro" id="IPR011059">
    <property type="entry name" value="Metal-dep_hydrolase_composite"/>
</dbReference>
<sequence>MTEMLVTNARLVLADRILDGAVSVQHGLIQDIGEGPSSIADAVDFEGDFLIPGFVELHTDNLEKHLQPRPGVMWPSSAASVVAHDVQVAGAGITTVFDAVAVGEYSSASARRQMITTTVETVANPRVREVLRSEHLLHLRCELADPAVLDIYELIADNPYVKLVSLMDHTPGQRQWADLAKWRQFNRDKKWTDLEFDQMVADRIAAQSQYVNRYRTAVIDLAREHGTVLASHDDTTPEHVDQAMNDGISISEFPTSIDAAAHAHRRGMKVVMGAPNVVRGGSHSGNVSAIDLVQQDILDGLSSDYVPSSLMQSVFLLNQSVGIDLAKAVSFVSANPARMVGLDDRGVIEIGKRADFSRVRLIDGVPVILSVWREGRRVS</sequence>
<dbReference type="NCBIfam" id="NF011981">
    <property type="entry name" value="PRK15446.1-2"/>
    <property type="match status" value="1"/>
</dbReference>